<evidence type="ECO:0000256" key="11">
    <source>
        <dbReference type="ARBA" id="ARBA00023180"/>
    </source>
</evidence>
<keyword evidence="3" id="KW-1003">Cell membrane</keyword>
<keyword evidence="4" id="KW-0433">Leucine-rich repeat</keyword>
<dbReference type="InterPro" id="IPR003591">
    <property type="entry name" value="Leu-rich_rpt_typical-subtyp"/>
</dbReference>
<dbReference type="PANTHER" id="PTHR48061:SF46">
    <property type="entry name" value="LEUCINE-RICH REPEAT-CONTAINING N-TERMINAL PLANT-TYPE DOMAIN-CONTAINING PROTEIN"/>
    <property type="match status" value="1"/>
</dbReference>
<dbReference type="GO" id="GO:0005886">
    <property type="term" value="C:plasma membrane"/>
    <property type="evidence" value="ECO:0007669"/>
    <property type="project" value="UniProtKB-SubCell"/>
</dbReference>
<keyword evidence="5 12" id="KW-0812">Transmembrane</keyword>
<evidence type="ECO:0000256" key="9">
    <source>
        <dbReference type="ARBA" id="ARBA00023136"/>
    </source>
</evidence>
<dbReference type="Proteomes" id="UP001372338">
    <property type="component" value="Unassembled WGS sequence"/>
</dbReference>
<dbReference type="SUPFAM" id="SSF52058">
    <property type="entry name" value="L domain-like"/>
    <property type="match status" value="2"/>
</dbReference>
<dbReference type="InterPro" id="IPR046956">
    <property type="entry name" value="RLP23-like"/>
</dbReference>
<evidence type="ECO:0000256" key="8">
    <source>
        <dbReference type="ARBA" id="ARBA00022989"/>
    </source>
</evidence>
<dbReference type="Gene3D" id="3.80.10.10">
    <property type="entry name" value="Ribonuclease Inhibitor"/>
    <property type="match status" value="5"/>
</dbReference>
<comment type="similarity">
    <text evidence="2">Belongs to the RLP family.</text>
</comment>
<dbReference type="InterPro" id="IPR032675">
    <property type="entry name" value="LRR_dom_sf"/>
</dbReference>
<evidence type="ECO:0000256" key="6">
    <source>
        <dbReference type="ARBA" id="ARBA00022729"/>
    </source>
</evidence>
<evidence type="ECO:0000256" key="2">
    <source>
        <dbReference type="ARBA" id="ARBA00009592"/>
    </source>
</evidence>
<keyword evidence="11" id="KW-0325">Glycoprotein</keyword>
<gene>
    <name evidence="15" type="ORF">RIF29_27349</name>
</gene>
<evidence type="ECO:0000256" key="12">
    <source>
        <dbReference type="SAM" id="Phobius"/>
    </source>
</evidence>
<dbReference type="InterPro" id="IPR001611">
    <property type="entry name" value="Leu-rich_rpt"/>
</dbReference>
<evidence type="ECO:0000313" key="15">
    <source>
        <dbReference type="EMBL" id="KAK7261046.1"/>
    </source>
</evidence>
<evidence type="ECO:0000256" key="1">
    <source>
        <dbReference type="ARBA" id="ARBA00004251"/>
    </source>
</evidence>
<evidence type="ECO:0000256" key="4">
    <source>
        <dbReference type="ARBA" id="ARBA00022614"/>
    </source>
</evidence>
<evidence type="ECO:0000256" key="7">
    <source>
        <dbReference type="ARBA" id="ARBA00022737"/>
    </source>
</evidence>
<protein>
    <recommendedName>
        <fullName evidence="14">Leucine-rich repeat-containing N-terminal plant-type domain-containing protein</fullName>
    </recommendedName>
</protein>
<dbReference type="Pfam" id="PF13516">
    <property type="entry name" value="LRR_6"/>
    <property type="match status" value="1"/>
</dbReference>
<dbReference type="SMART" id="SM00369">
    <property type="entry name" value="LRR_TYP"/>
    <property type="match status" value="11"/>
</dbReference>
<evidence type="ECO:0000313" key="16">
    <source>
        <dbReference type="Proteomes" id="UP001372338"/>
    </source>
</evidence>
<accession>A0AAN9ER88</accession>
<dbReference type="Pfam" id="PF00560">
    <property type="entry name" value="LRR_1"/>
    <property type="match status" value="7"/>
</dbReference>
<evidence type="ECO:0000259" key="14">
    <source>
        <dbReference type="Pfam" id="PF08263"/>
    </source>
</evidence>
<comment type="caution">
    <text evidence="15">The sequence shown here is derived from an EMBL/GenBank/DDBJ whole genome shotgun (WGS) entry which is preliminary data.</text>
</comment>
<dbReference type="PRINTS" id="PR00019">
    <property type="entry name" value="LEURICHRPT"/>
</dbReference>
<keyword evidence="7" id="KW-0677">Repeat</keyword>
<reference evidence="15 16" key="1">
    <citation type="submission" date="2024-01" db="EMBL/GenBank/DDBJ databases">
        <title>The genomes of 5 underutilized Papilionoideae crops provide insights into root nodulation and disease resistanc.</title>
        <authorList>
            <person name="Yuan L."/>
        </authorList>
    </citation>
    <scope>NUCLEOTIDE SEQUENCE [LARGE SCALE GENOMIC DNA]</scope>
    <source>
        <strain evidence="15">ZHUSHIDOU_FW_LH</strain>
        <tissue evidence="15">Leaf</tissue>
    </source>
</reference>
<feature type="domain" description="Leucine-rich repeat-containing N-terminal plant-type" evidence="14">
    <location>
        <begin position="31"/>
        <end position="84"/>
    </location>
</feature>
<keyword evidence="6 13" id="KW-0732">Signal</keyword>
<dbReference type="EMBL" id="JAYWIO010000005">
    <property type="protein sequence ID" value="KAK7261046.1"/>
    <property type="molecule type" value="Genomic_DNA"/>
</dbReference>
<feature type="transmembrane region" description="Helical" evidence="12">
    <location>
        <begin position="899"/>
        <end position="923"/>
    </location>
</feature>
<evidence type="ECO:0000256" key="10">
    <source>
        <dbReference type="ARBA" id="ARBA00023170"/>
    </source>
</evidence>
<dbReference type="Pfam" id="PF13855">
    <property type="entry name" value="LRR_8"/>
    <property type="match status" value="2"/>
</dbReference>
<evidence type="ECO:0000256" key="5">
    <source>
        <dbReference type="ARBA" id="ARBA00022692"/>
    </source>
</evidence>
<organism evidence="15 16">
    <name type="scientific">Crotalaria pallida</name>
    <name type="common">Smooth rattlebox</name>
    <name type="synonym">Crotalaria striata</name>
    <dbReference type="NCBI Taxonomy" id="3830"/>
    <lineage>
        <taxon>Eukaryota</taxon>
        <taxon>Viridiplantae</taxon>
        <taxon>Streptophyta</taxon>
        <taxon>Embryophyta</taxon>
        <taxon>Tracheophyta</taxon>
        <taxon>Spermatophyta</taxon>
        <taxon>Magnoliopsida</taxon>
        <taxon>eudicotyledons</taxon>
        <taxon>Gunneridae</taxon>
        <taxon>Pentapetalae</taxon>
        <taxon>rosids</taxon>
        <taxon>fabids</taxon>
        <taxon>Fabales</taxon>
        <taxon>Fabaceae</taxon>
        <taxon>Papilionoideae</taxon>
        <taxon>50 kb inversion clade</taxon>
        <taxon>genistoids sensu lato</taxon>
        <taxon>core genistoids</taxon>
        <taxon>Crotalarieae</taxon>
        <taxon>Crotalaria</taxon>
    </lineage>
</organism>
<keyword evidence="16" id="KW-1185">Reference proteome</keyword>
<proteinExistence type="inferred from homology"/>
<feature type="chain" id="PRO_5042952102" description="Leucine-rich repeat-containing N-terminal plant-type domain-containing protein" evidence="13">
    <location>
        <begin position="26"/>
        <end position="940"/>
    </location>
</feature>
<dbReference type="PANTHER" id="PTHR48061">
    <property type="entry name" value="LEUCINE-RICH REPEAT RECEPTOR PROTEIN KINASE EMS1-LIKE-RELATED"/>
    <property type="match status" value="1"/>
</dbReference>
<dbReference type="InterPro" id="IPR013210">
    <property type="entry name" value="LRR_N_plant-typ"/>
</dbReference>
<comment type="subcellular location">
    <subcellularLocation>
        <location evidence="1">Cell membrane</location>
        <topology evidence="1">Single-pass type I membrane protein</topology>
    </subcellularLocation>
</comment>
<evidence type="ECO:0000256" key="3">
    <source>
        <dbReference type="ARBA" id="ARBA00022475"/>
    </source>
</evidence>
<feature type="signal peptide" evidence="13">
    <location>
        <begin position="1"/>
        <end position="25"/>
    </location>
</feature>
<dbReference type="AlphaFoldDB" id="A0AAN9ER88"/>
<keyword evidence="10" id="KW-0675">Receptor</keyword>
<name>A0AAN9ER88_CROPI</name>
<dbReference type="SMART" id="SM00365">
    <property type="entry name" value="LRR_SD22"/>
    <property type="match status" value="7"/>
</dbReference>
<keyword evidence="8 12" id="KW-1133">Transmembrane helix</keyword>
<dbReference type="Pfam" id="PF08263">
    <property type="entry name" value="LRRNT_2"/>
    <property type="match status" value="1"/>
</dbReference>
<dbReference type="SUPFAM" id="SSF52047">
    <property type="entry name" value="RNI-like"/>
    <property type="match status" value="1"/>
</dbReference>
<keyword evidence="9 12" id="KW-0472">Membrane</keyword>
<dbReference type="FunFam" id="3.80.10.10:FF:000213">
    <property type="entry name" value="Tyrosine-sulfated glycopeptide receptor 1"/>
    <property type="match status" value="1"/>
</dbReference>
<sequence>MGWLVVLPYLFHLLLLFHFPTYTFSLCNPHDLSALLLFNNSFIVNNTLADQSPWYYYCPTNVSSKTTSWNKNSDCCEWDGVTCDTMSGHVIGLDLSCSMLQGQFHPNTTLFHLTHLQRLNLTLNHFHGDIPSSISHLSKLISLDLSNHNIRIIDPYFDGHGMIMRLDPSTWKRLIFNASDIREIILDGIDMSSINESSLSLLLNLSSSLVSLSLRNTGLHGNLPSGILYLPNLQELSLAINENLRGELPKSNWTTPLRHLILSHTSFSGEIPNSIGHLKSLNHLQLSYCKFHGLIPSSLWYPTQLTILGLSSNHLTGEILPTVSNLKHLTSLHLSHNNLQGQIPSSLFDLTQLTYLDLSSNNLTVDISLLLSNLKHLTFLNLSSNNLEGQLIGSISEFSTYSMEYLDLSKNKLQGNFSSIMYEFENLTVLDLSSNDMSGIVDFQQLSKLKKLEFLQLSQNNFHFINMDTSVDHILPNLELLSLSSCNINSFPKFISQLQNLQMLDLSYNKIHGNIPNWFYENLLLSWRNIYYIDLSFNQLQGDIPIPPYGIWFFSVSNNNLSGDISSSICNASSLEILNLSHNNLSGKIPQCLGNLPFLWVLDLQRNNLHGSIPTNFSMGNMFETMKLNGNRLEGPLPQSLAHCKYLEVLDVGDNNIEDMFPSWLETLQELHVLSLRSNKFHGTITCSSIKNPFPKLRIFDVSNNHFSGPLPTSCIKNFQGMMNVNDSHSGLNYMGNHGLYNDSIVIIMKGQFVEFERILAIFTTIDFSNNIFEGEVPKVIGELKSLKGLNLSHNGINGTIPQSLGNLTSLEWLDLSWNRLTGEIPRALLNLNFLSVLNLSENQLAGMIPVGGQFNTFENVSYEGNPMLCGFPLSRSCNEDEEQLPKLTFHHEEESEFFGWKAVAVGYASGVVFGMVLGYSVFFNGKPQWLARFFGAILN</sequence>
<dbReference type="FunFam" id="3.80.10.10:FF:000095">
    <property type="entry name" value="LRR receptor-like serine/threonine-protein kinase GSO1"/>
    <property type="match status" value="1"/>
</dbReference>
<evidence type="ECO:0000256" key="13">
    <source>
        <dbReference type="SAM" id="SignalP"/>
    </source>
</evidence>
<dbReference type="PROSITE" id="PS51450">
    <property type="entry name" value="LRR"/>
    <property type="match status" value="3"/>
</dbReference>